<dbReference type="CDD" id="cd04732">
    <property type="entry name" value="HisA"/>
    <property type="match status" value="1"/>
</dbReference>
<evidence type="ECO:0000256" key="3">
    <source>
        <dbReference type="ARBA" id="ARBA00005133"/>
    </source>
</evidence>
<dbReference type="UniPathway" id="UPA00031">
    <property type="reaction ID" value="UER00009"/>
</dbReference>
<protein>
    <recommendedName>
        <fullName evidence="6 11">1-(5-phosphoribosyl)-5-[(5-phosphoribosylamino)methylideneamino] imidazole-4-carboxamide isomerase</fullName>
        <ecNumber evidence="5 11">5.3.1.16</ecNumber>
    </recommendedName>
    <alternativeName>
        <fullName evidence="11">Phosphoribosylformimino-5-aminoimidazole carboxamide ribotide isomerase</fullName>
    </alternativeName>
</protein>
<dbReference type="OrthoDB" id="52866at2157"/>
<dbReference type="GO" id="GO:0003949">
    <property type="term" value="F:1-(5-phosphoribosyl)-5-[(5-phosphoribosylamino)methylideneamino]imidazole-4-carboxamide isomerase activity"/>
    <property type="evidence" value="ECO:0007669"/>
    <property type="project" value="UniProtKB-UniRule"/>
</dbReference>
<dbReference type="Pfam" id="PF00977">
    <property type="entry name" value="His_biosynth"/>
    <property type="match status" value="1"/>
</dbReference>
<dbReference type="GO" id="GO:0000105">
    <property type="term" value="P:L-histidine biosynthetic process"/>
    <property type="evidence" value="ECO:0007669"/>
    <property type="project" value="UniProtKB-UniRule"/>
</dbReference>
<evidence type="ECO:0000256" key="5">
    <source>
        <dbReference type="ARBA" id="ARBA00012550"/>
    </source>
</evidence>
<evidence type="ECO:0000256" key="8">
    <source>
        <dbReference type="ARBA" id="ARBA00022605"/>
    </source>
</evidence>
<evidence type="ECO:0000256" key="7">
    <source>
        <dbReference type="ARBA" id="ARBA00022490"/>
    </source>
</evidence>
<dbReference type="EC" id="5.3.1.16" evidence="5 11"/>
<evidence type="ECO:0000313" key="14">
    <source>
        <dbReference type="Proteomes" id="UP000060778"/>
    </source>
</evidence>
<sequence>MKKPPKILPSLDISEGKVVKRVKGIRGTGLELGNPIKWLEFWYNEGALGIHVVDLDAAEKGYPVNKDVILKLISRAKELGMWIQVAGGIRSIDVAQLYSKADSIVIGSKAVKDPKFLEEVSKEIGCEKVIVAIDSKGGRVAIDGWTKTEHYTPLEIIEMLPEKAYTGILYTYIDTEGTLKGPDFETPKKIKSLRPGKVLEYAGGIGSKGHVLKLLETGVDSLIIGMALYSAKLSLRELLDEVM</sequence>
<keyword evidence="9 11" id="KW-0368">Histidine biosynthesis</keyword>
<proteinExistence type="inferred from homology"/>
<dbReference type="AlphaFoldDB" id="A0A0U3EAU7"/>
<dbReference type="InterPro" id="IPR011060">
    <property type="entry name" value="RibuloseP-bd_barrel"/>
</dbReference>
<dbReference type="PANTHER" id="PTHR43090">
    <property type="entry name" value="1-(5-PHOSPHORIBOSYL)-5-[(5-PHOSPHORIBOSYLAMINO)METHYLIDENEAMINO] IMIDAZOLE-4-CARBOXAMIDE ISOMERASE"/>
    <property type="match status" value="1"/>
</dbReference>
<dbReference type="InterPro" id="IPR044524">
    <property type="entry name" value="Isoase_HisA-like"/>
</dbReference>
<dbReference type="HAMAP" id="MF_01014">
    <property type="entry name" value="HisA"/>
    <property type="match status" value="1"/>
</dbReference>
<dbReference type="InterPro" id="IPR006062">
    <property type="entry name" value="His_biosynth"/>
</dbReference>
<dbReference type="SUPFAM" id="SSF51366">
    <property type="entry name" value="Ribulose-phoshate binding barrel"/>
    <property type="match status" value="1"/>
</dbReference>
<keyword evidence="10 11" id="KW-0413">Isomerase</keyword>
<evidence type="ECO:0000256" key="1">
    <source>
        <dbReference type="ARBA" id="ARBA00000901"/>
    </source>
</evidence>
<evidence type="ECO:0000256" key="2">
    <source>
        <dbReference type="ARBA" id="ARBA00004496"/>
    </source>
</evidence>
<feature type="active site" description="Proton acceptor" evidence="11">
    <location>
        <position position="12"/>
    </location>
</feature>
<dbReference type="GO" id="GO:0005737">
    <property type="term" value="C:cytoplasm"/>
    <property type="evidence" value="ECO:0007669"/>
    <property type="project" value="UniProtKB-SubCell"/>
</dbReference>
<comment type="subcellular location">
    <subcellularLocation>
        <location evidence="2 11">Cytoplasm</location>
    </subcellularLocation>
</comment>
<evidence type="ECO:0000256" key="4">
    <source>
        <dbReference type="ARBA" id="ARBA00009667"/>
    </source>
</evidence>
<dbReference type="InterPro" id="IPR013785">
    <property type="entry name" value="Aldolase_TIM"/>
</dbReference>
<dbReference type="Gene3D" id="3.20.20.70">
    <property type="entry name" value="Aldolase class I"/>
    <property type="match status" value="1"/>
</dbReference>
<evidence type="ECO:0000256" key="6">
    <source>
        <dbReference type="ARBA" id="ARBA00018464"/>
    </source>
</evidence>
<dbReference type="KEGG" id="iis:EYM_03325"/>
<dbReference type="RefSeq" id="WP_083495022.1">
    <property type="nucleotide sequence ID" value="NZ_CP006867.1"/>
</dbReference>
<reference evidence="13 14" key="1">
    <citation type="submission" date="2013-11" db="EMBL/GenBank/DDBJ databases">
        <title>Comparative genomics of Ignicoccus.</title>
        <authorList>
            <person name="Podar M."/>
        </authorList>
    </citation>
    <scope>NUCLEOTIDE SEQUENCE [LARGE SCALE GENOMIC DNA]</scope>
    <source>
        <strain evidence="13 14">DSM 13165</strain>
    </source>
</reference>
<dbReference type="GeneID" id="30680058"/>
<dbReference type="GO" id="GO:0000162">
    <property type="term" value="P:L-tryptophan biosynthetic process"/>
    <property type="evidence" value="ECO:0007669"/>
    <property type="project" value="TreeGrafter"/>
</dbReference>
<dbReference type="Proteomes" id="UP000060778">
    <property type="component" value="Chromosome"/>
</dbReference>
<comment type="catalytic activity">
    <reaction evidence="1 11">
        <text>1-(5-phospho-beta-D-ribosyl)-5-[(5-phospho-beta-D-ribosylamino)methylideneamino]imidazole-4-carboxamide = 5-[(5-phospho-1-deoxy-D-ribulos-1-ylimino)methylamino]-1-(5-phospho-beta-D-ribosyl)imidazole-4-carboxamide</text>
        <dbReference type="Rhea" id="RHEA:15469"/>
        <dbReference type="ChEBI" id="CHEBI:58435"/>
        <dbReference type="ChEBI" id="CHEBI:58525"/>
        <dbReference type="EC" id="5.3.1.16"/>
    </reaction>
</comment>
<evidence type="ECO:0000256" key="11">
    <source>
        <dbReference type="HAMAP-Rule" id="MF_01014"/>
    </source>
</evidence>
<evidence type="ECO:0000313" key="13">
    <source>
        <dbReference type="EMBL" id="ALU12398.1"/>
    </source>
</evidence>
<evidence type="ECO:0000256" key="9">
    <source>
        <dbReference type="ARBA" id="ARBA00023102"/>
    </source>
</evidence>
<keyword evidence="14" id="KW-1185">Reference proteome</keyword>
<evidence type="ECO:0000256" key="10">
    <source>
        <dbReference type="ARBA" id="ARBA00023235"/>
    </source>
</evidence>
<comment type="similarity">
    <text evidence="4 11 12">Belongs to the HisA/HisF family.</text>
</comment>
<comment type="pathway">
    <text evidence="3 11">Amino-acid biosynthesis; L-histidine biosynthesis; L-histidine from 5-phospho-alpha-D-ribose 1-diphosphate: step 4/9.</text>
</comment>
<accession>A0A0U3EAU7</accession>
<dbReference type="EMBL" id="CP006867">
    <property type="protein sequence ID" value="ALU12398.1"/>
    <property type="molecule type" value="Genomic_DNA"/>
</dbReference>
<dbReference type="STRING" id="940295.EYM_03325"/>
<evidence type="ECO:0000256" key="12">
    <source>
        <dbReference type="RuleBase" id="RU003657"/>
    </source>
</evidence>
<dbReference type="PANTHER" id="PTHR43090:SF2">
    <property type="entry name" value="1-(5-PHOSPHORIBOSYL)-5-[(5-PHOSPHORIBOSYLAMINO)METHYLIDENEAMINO] IMIDAZOLE-4-CARBOXAMIDE ISOMERASE"/>
    <property type="match status" value="1"/>
</dbReference>
<feature type="active site" description="Proton donor" evidence="11">
    <location>
        <position position="134"/>
    </location>
</feature>
<dbReference type="InterPro" id="IPR023016">
    <property type="entry name" value="HisA/PriA"/>
</dbReference>
<name>A0A0U3EAU7_9CREN</name>
<gene>
    <name evidence="11" type="primary">hisA</name>
    <name evidence="13" type="ORF">EYM_03325</name>
</gene>
<keyword evidence="7 11" id="KW-0963">Cytoplasm</keyword>
<organism evidence="13 14">
    <name type="scientific">Ignicoccus islandicus DSM 13165</name>
    <dbReference type="NCBI Taxonomy" id="940295"/>
    <lineage>
        <taxon>Archaea</taxon>
        <taxon>Thermoproteota</taxon>
        <taxon>Thermoprotei</taxon>
        <taxon>Desulfurococcales</taxon>
        <taxon>Desulfurococcaceae</taxon>
        <taxon>Ignicoccus</taxon>
    </lineage>
</organism>
<keyword evidence="8 11" id="KW-0028">Amino-acid biosynthesis</keyword>